<dbReference type="SMART" id="SM00710">
    <property type="entry name" value="PbH1"/>
    <property type="match status" value="10"/>
</dbReference>
<proteinExistence type="predicted"/>
<dbReference type="SUPFAM" id="SSF51126">
    <property type="entry name" value="Pectin lyase-like"/>
    <property type="match status" value="2"/>
</dbReference>
<feature type="domain" description="Right handed beta helix" evidence="1">
    <location>
        <begin position="212"/>
        <end position="365"/>
    </location>
</feature>
<accession>A0A0F9ID64</accession>
<feature type="non-terminal residue" evidence="2">
    <location>
        <position position="1"/>
    </location>
</feature>
<reference evidence="2" key="1">
    <citation type="journal article" date="2015" name="Nature">
        <title>Complex archaea that bridge the gap between prokaryotes and eukaryotes.</title>
        <authorList>
            <person name="Spang A."/>
            <person name="Saw J.H."/>
            <person name="Jorgensen S.L."/>
            <person name="Zaremba-Niedzwiedzka K."/>
            <person name="Martijn J."/>
            <person name="Lind A.E."/>
            <person name="van Eijk R."/>
            <person name="Schleper C."/>
            <person name="Guy L."/>
            <person name="Ettema T.J."/>
        </authorList>
    </citation>
    <scope>NUCLEOTIDE SEQUENCE</scope>
</reference>
<dbReference type="AlphaFoldDB" id="A0A0F9ID64"/>
<dbReference type="InterPro" id="IPR006626">
    <property type="entry name" value="PbH1"/>
</dbReference>
<dbReference type="EMBL" id="LAZR01012700">
    <property type="protein sequence ID" value="KKM25526.1"/>
    <property type="molecule type" value="Genomic_DNA"/>
</dbReference>
<evidence type="ECO:0000259" key="1">
    <source>
        <dbReference type="Pfam" id="PF13229"/>
    </source>
</evidence>
<dbReference type="InterPro" id="IPR011050">
    <property type="entry name" value="Pectin_lyase_fold/virulence"/>
</dbReference>
<sequence>NLGVGLQSSELAIAAFNDALSANIPLRFYASEYNLLNGNVGINTTTPASKLSINGGLHVGGDSDAGDNNLLVDGVITATGDFKGTIGATTPAAGTFTTLAANSFVTLVPDGDADDVSIQAAIDAAEALGGGDVVLGEGSYDIETPVEIKSKVRLLSEGGAIFSLGASSPSRFINIGAVSFWRIDGIEFDGNGDNTSMAAIRFTGQSASCSDGIISNCYFHDLGNLADAILVNEVAAVLWPLRILITNVYADNAVAGNPEGDDGFDLNSMSDSWVTNCYIAGFNDNGIDTDGGRNLQVINTTIDNCDGHGIEIEQTLATLLDSQDEMWIKDCTIKNCDTAGKYGIYIYSGTNSLIEGCLIKDGVNGVGDFGDDGAGFNDSTRNTVDNCTFRNLTGDAIKETGDGDFNQFTNCTFDTITGSNYIVVGSDTRYWGYNETDNQWETKKGVVMDGRLNVNGAVILGDGGNNFSVVSDGLDIDTSGNLTNTGNMTGSDVDISAGTGDYSSSGDIDLTGFLGVGVAASASNHIIIKGTEKPIRAERNSAVAGNGAQIGLFRIRGSFGAEESVQDGDELATILVLGWNDTATAAYDNAAEIQFVVDGTPADADASDMPCKIVFKTVDDGSSTLDTRMVIRNNGTVEINQYIANSRQRVEWFVDTTAYAVTSADKFANMARNALQFSATRGFQMLRDGCIMGLAGTCNWTTADVGDSVNLEIWTGGAAMTGTLEDAELNFASPAGTGDFTPTPETFIHNDITFSAGDILSLYYDVTSDAEGSAATFDDFTGSIEIHYHN</sequence>
<dbReference type="InterPro" id="IPR039448">
    <property type="entry name" value="Beta_helix"/>
</dbReference>
<dbReference type="Pfam" id="PF13229">
    <property type="entry name" value="Beta_helix"/>
    <property type="match status" value="1"/>
</dbReference>
<gene>
    <name evidence="2" type="ORF">LCGC14_1594110</name>
</gene>
<organism evidence="2">
    <name type="scientific">marine sediment metagenome</name>
    <dbReference type="NCBI Taxonomy" id="412755"/>
    <lineage>
        <taxon>unclassified sequences</taxon>
        <taxon>metagenomes</taxon>
        <taxon>ecological metagenomes</taxon>
    </lineage>
</organism>
<name>A0A0F9ID64_9ZZZZ</name>
<dbReference type="Gene3D" id="2.160.20.10">
    <property type="entry name" value="Single-stranded right-handed beta-helix, Pectin lyase-like"/>
    <property type="match status" value="1"/>
</dbReference>
<protein>
    <recommendedName>
        <fullName evidence="1">Right handed beta helix domain-containing protein</fullName>
    </recommendedName>
</protein>
<comment type="caution">
    <text evidence="2">The sequence shown here is derived from an EMBL/GenBank/DDBJ whole genome shotgun (WGS) entry which is preliminary data.</text>
</comment>
<dbReference type="InterPro" id="IPR012334">
    <property type="entry name" value="Pectin_lyas_fold"/>
</dbReference>
<evidence type="ECO:0000313" key="2">
    <source>
        <dbReference type="EMBL" id="KKM25526.1"/>
    </source>
</evidence>